<evidence type="ECO:0000256" key="1">
    <source>
        <dbReference type="ARBA" id="ARBA00004397"/>
    </source>
</evidence>
<dbReference type="InterPro" id="IPR036225">
    <property type="entry name" value="SRP/SRP_N"/>
</dbReference>
<dbReference type="InterPro" id="IPR027417">
    <property type="entry name" value="P-loop_NTPase"/>
</dbReference>
<evidence type="ECO:0000256" key="4">
    <source>
        <dbReference type="ARBA" id="ARBA00022741"/>
    </source>
</evidence>
<feature type="compositionally biased region" description="Basic residues" evidence="11">
    <location>
        <begin position="181"/>
        <end position="194"/>
    </location>
</feature>
<dbReference type="SUPFAM" id="SSF64356">
    <property type="entry name" value="SNARE-like"/>
    <property type="match status" value="1"/>
</dbReference>
<proteinExistence type="inferred from homology"/>
<evidence type="ECO:0000256" key="8">
    <source>
        <dbReference type="ARBA" id="ARBA00023170"/>
    </source>
</evidence>
<dbReference type="Pfam" id="PF02881">
    <property type="entry name" value="SRP54_N"/>
    <property type="match status" value="1"/>
</dbReference>
<evidence type="ECO:0000256" key="9">
    <source>
        <dbReference type="ARBA" id="ARBA00071429"/>
    </source>
</evidence>
<dbReference type="InterPro" id="IPR007222">
    <property type="entry name" value="Sig_recog_particle_rcpt_asu_N"/>
</dbReference>
<dbReference type="FunCoup" id="A0A448YJ50">
    <property type="interactions" value="794"/>
</dbReference>
<dbReference type="SUPFAM" id="SSF52540">
    <property type="entry name" value="P-loop containing nucleoside triphosphate hydrolases"/>
    <property type="match status" value="1"/>
</dbReference>
<keyword evidence="7" id="KW-0472">Membrane</keyword>
<keyword evidence="6" id="KW-0342">GTP-binding</keyword>
<dbReference type="GO" id="GO:0005785">
    <property type="term" value="C:signal recognition particle receptor complex"/>
    <property type="evidence" value="ECO:0007669"/>
    <property type="project" value="InterPro"/>
</dbReference>
<dbReference type="GO" id="GO:0003924">
    <property type="term" value="F:GTPase activity"/>
    <property type="evidence" value="ECO:0007669"/>
    <property type="project" value="InterPro"/>
</dbReference>
<accession>A0A448YJ50</accession>
<dbReference type="SMART" id="SM00962">
    <property type="entry name" value="SRP54"/>
    <property type="match status" value="1"/>
</dbReference>
<evidence type="ECO:0000256" key="11">
    <source>
        <dbReference type="SAM" id="MobiDB-lite"/>
    </source>
</evidence>
<evidence type="ECO:0000259" key="12">
    <source>
        <dbReference type="PROSITE" id="PS00300"/>
    </source>
</evidence>
<keyword evidence="4" id="KW-0547">Nucleotide-binding</keyword>
<dbReference type="InterPro" id="IPR013822">
    <property type="entry name" value="Signal_recog_particl_SRP54_hlx"/>
</dbReference>
<dbReference type="SMART" id="SM00382">
    <property type="entry name" value="AAA"/>
    <property type="match status" value="1"/>
</dbReference>
<dbReference type="Gene3D" id="3.40.50.300">
    <property type="entry name" value="P-loop containing nucleotide triphosphate hydrolases"/>
    <property type="match status" value="1"/>
</dbReference>
<dbReference type="Gene3D" id="3.30.450.60">
    <property type="match status" value="1"/>
</dbReference>
<feature type="domain" description="SRP54-type proteins GTP-binding" evidence="12">
    <location>
        <begin position="562"/>
        <end position="575"/>
    </location>
</feature>
<dbReference type="PANTHER" id="PTHR43134">
    <property type="entry name" value="SIGNAL RECOGNITION PARTICLE RECEPTOR SUBUNIT ALPHA"/>
    <property type="match status" value="1"/>
</dbReference>
<dbReference type="STRING" id="13370.A0A448YJ50"/>
<keyword evidence="5" id="KW-0256">Endoplasmic reticulum</keyword>
<evidence type="ECO:0000256" key="7">
    <source>
        <dbReference type="ARBA" id="ARBA00023136"/>
    </source>
</evidence>
<evidence type="ECO:0000256" key="3">
    <source>
        <dbReference type="ARBA" id="ARBA00011870"/>
    </source>
</evidence>
<dbReference type="PROSITE" id="PS00300">
    <property type="entry name" value="SRP54"/>
    <property type="match status" value="1"/>
</dbReference>
<evidence type="ECO:0000313" key="14">
    <source>
        <dbReference type="Proteomes" id="UP000290900"/>
    </source>
</evidence>
<dbReference type="Pfam" id="PF04086">
    <property type="entry name" value="SRP-alpha_N"/>
    <property type="match status" value="1"/>
</dbReference>
<dbReference type="SUPFAM" id="SSF47364">
    <property type="entry name" value="Domain of the SRP/SRP receptor G-proteins"/>
    <property type="match status" value="1"/>
</dbReference>
<evidence type="ECO:0000256" key="5">
    <source>
        <dbReference type="ARBA" id="ARBA00022824"/>
    </source>
</evidence>
<dbReference type="GO" id="GO:0005525">
    <property type="term" value="F:GTP binding"/>
    <property type="evidence" value="ECO:0007669"/>
    <property type="project" value="UniProtKB-KW"/>
</dbReference>
<dbReference type="GO" id="GO:0005047">
    <property type="term" value="F:signal recognition particle binding"/>
    <property type="evidence" value="ECO:0007669"/>
    <property type="project" value="InterPro"/>
</dbReference>
<protein>
    <recommendedName>
        <fullName evidence="9">Signal recognition particle receptor subunit alpha homolog</fullName>
    </recommendedName>
    <alternativeName>
        <fullName evidence="10">Docking protein alpha</fullName>
    </alternativeName>
</protein>
<comment type="subunit">
    <text evidence="3">Heterodimer of an alpha and a beta chain.</text>
</comment>
<name>A0A448YJ50_BRENA</name>
<gene>
    <name evidence="13" type="ORF">BRENAR_LOCUS1709</name>
</gene>
<sequence length="589" mass="65768">MIEQFLIFKPSGVVEFNYQPGKNLVSIANSFIEDVVISERKFIPVEGTEEELERDAEDLAAQEEKLSIEQAIGEEEDDLIFGTFAKDSYSLKYLIWTQDKERLFFVMIYPTLLTVKKPYEFLRNVKTLWEKTEDREKFSIFFRLKVEGIQEEIRDDEVEEDIVGENVEATVKSELDGNSTKKAKKSKKGGKKSRKWNEDGSFYEEEKGDNKTLDFSTSKENSKQSPVNLEQLVGDKAHFGSKTKSGEFLVSDLSEEMDRILKSDEEKKKKVVSTGATSSPFGFLRNVIGGKKIQKEDVSKVKSVLSQHLIKKNVAPNVANSLISEIEKELVGSTTASFTSVEETARKSLERQLIKLLTPNSSIDLLNEIQEKVGNKEGPYVISVVGVNGVGKSTNLSKLAYWFLQNNYRVLITACDTFRSGAVEQLRTHVNNLSNLSPEKHQIELFEGGYGGSDLVAKIATGAIVYAKQHNFDIVLLDTAGRRHNDAHLMTPLASFARAANPDKIIMVGEALVGTDSVLQAKNFDKAFGANRRLDFFIVSKCDTVGDMIGSMVNMVFATGIPILFVGTGQTYTDLRTLSVNWAVNTLMS</sequence>
<dbReference type="InterPro" id="IPR011012">
    <property type="entry name" value="Longin-like_dom_sf"/>
</dbReference>
<dbReference type="Proteomes" id="UP000290900">
    <property type="component" value="Unassembled WGS sequence"/>
</dbReference>
<dbReference type="AlphaFoldDB" id="A0A448YJ50"/>
<organism evidence="13 14">
    <name type="scientific">Brettanomyces naardenensis</name>
    <name type="common">Yeast</name>
    <dbReference type="NCBI Taxonomy" id="13370"/>
    <lineage>
        <taxon>Eukaryota</taxon>
        <taxon>Fungi</taxon>
        <taxon>Dikarya</taxon>
        <taxon>Ascomycota</taxon>
        <taxon>Saccharomycotina</taxon>
        <taxon>Pichiomycetes</taxon>
        <taxon>Pichiales</taxon>
        <taxon>Pichiaceae</taxon>
        <taxon>Brettanomyces</taxon>
    </lineage>
</organism>
<evidence type="ECO:0000256" key="6">
    <source>
        <dbReference type="ARBA" id="ARBA00023134"/>
    </source>
</evidence>
<feature type="compositionally biased region" description="Polar residues" evidence="11">
    <location>
        <begin position="213"/>
        <end position="225"/>
    </location>
</feature>
<dbReference type="InterPro" id="IPR003593">
    <property type="entry name" value="AAA+_ATPase"/>
</dbReference>
<feature type="region of interest" description="Disordered" evidence="11">
    <location>
        <begin position="174"/>
        <end position="225"/>
    </location>
</feature>
<dbReference type="Pfam" id="PF00448">
    <property type="entry name" value="SRP54"/>
    <property type="match status" value="1"/>
</dbReference>
<reference evidence="13 14" key="1">
    <citation type="submission" date="2018-12" db="EMBL/GenBank/DDBJ databases">
        <authorList>
            <person name="Tiukova I."/>
            <person name="Dainat J."/>
        </authorList>
    </citation>
    <scope>NUCLEOTIDE SEQUENCE [LARGE SCALE GENOMIC DNA]</scope>
</reference>
<comment type="subcellular location">
    <subcellularLocation>
        <location evidence="1">Endoplasmic reticulum membrane</location>
        <topology evidence="1">Peripheral membrane protein</topology>
        <orientation evidence="1">Cytoplasmic side</orientation>
    </subcellularLocation>
</comment>
<dbReference type="PANTHER" id="PTHR43134:SF1">
    <property type="entry name" value="SIGNAL RECOGNITION PARTICLE RECEPTOR SUBUNIT ALPHA"/>
    <property type="match status" value="1"/>
</dbReference>
<dbReference type="OrthoDB" id="1727884at2759"/>
<dbReference type="EMBL" id="CAACVR010000008">
    <property type="protein sequence ID" value="VEU20974.1"/>
    <property type="molecule type" value="Genomic_DNA"/>
</dbReference>
<evidence type="ECO:0000313" key="13">
    <source>
        <dbReference type="EMBL" id="VEU20974.1"/>
    </source>
</evidence>
<dbReference type="FunFam" id="3.40.50.300:FF:000566">
    <property type="entry name" value="Signal recognition particle receptor subunit alpha"/>
    <property type="match status" value="1"/>
</dbReference>
<evidence type="ECO:0000256" key="2">
    <source>
        <dbReference type="ARBA" id="ARBA00008531"/>
    </source>
</evidence>
<dbReference type="InterPro" id="IPR000897">
    <property type="entry name" value="SRP54_GTPase_dom"/>
</dbReference>
<dbReference type="InterPro" id="IPR042101">
    <property type="entry name" value="SRP54_N_sf"/>
</dbReference>
<dbReference type="Gene3D" id="1.20.120.140">
    <property type="entry name" value="Signal recognition particle SRP54, nucleotide-binding domain"/>
    <property type="match status" value="1"/>
</dbReference>
<dbReference type="GO" id="GO:0006886">
    <property type="term" value="P:intracellular protein transport"/>
    <property type="evidence" value="ECO:0007669"/>
    <property type="project" value="InterPro"/>
</dbReference>
<evidence type="ECO:0000256" key="10">
    <source>
        <dbReference type="ARBA" id="ARBA00081194"/>
    </source>
</evidence>
<keyword evidence="14" id="KW-1185">Reference proteome</keyword>
<dbReference type="InParanoid" id="A0A448YJ50"/>
<dbReference type="GO" id="GO:0006614">
    <property type="term" value="P:SRP-dependent cotranslational protein targeting to membrane"/>
    <property type="evidence" value="ECO:0007669"/>
    <property type="project" value="InterPro"/>
</dbReference>
<comment type="similarity">
    <text evidence="2">Belongs to the GTP-binding SRP family.</text>
</comment>
<keyword evidence="8" id="KW-0675">Receptor</keyword>